<evidence type="ECO:0000256" key="1">
    <source>
        <dbReference type="ARBA" id="ARBA00005446"/>
    </source>
</evidence>
<dbReference type="PROSITE" id="PS51194">
    <property type="entry name" value="HELICASE_CTER"/>
    <property type="match status" value="1"/>
</dbReference>
<evidence type="ECO:0000256" key="4">
    <source>
        <dbReference type="ARBA" id="ARBA00022801"/>
    </source>
</evidence>
<dbReference type="Gene3D" id="1.10.10.10">
    <property type="entry name" value="Winged helix-like DNA-binding domain superfamily/Winged helix DNA-binding domain"/>
    <property type="match status" value="1"/>
</dbReference>
<dbReference type="Proteomes" id="UP000198555">
    <property type="component" value="Unassembled WGS sequence"/>
</dbReference>
<evidence type="ECO:0000256" key="2">
    <source>
        <dbReference type="ARBA" id="ARBA00022723"/>
    </source>
</evidence>
<keyword evidence="16" id="KW-1185">Reference proteome</keyword>
<organism evidence="15 16">
    <name type="scientific">Epilithonimonas hominis</name>
    <dbReference type="NCBI Taxonomy" id="420404"/>
    <lineage>
        <taxon>Bacteria</taxon>
        <taxon>Pseudomonadati</taxon>
        <taxon>Bacteroidota</taxon>
        <taxon>Flavobacteriia</taxon>
        <taxon>Flavobacteriales</taxon>
        <taxon>Weeksellaceae</taxon>
        <taxon>Chryseobacterium group</taxon>
        <taxon>Epilithonimonas</taxon>
    </lineage>
</organism>
<evidence type="ECO:0000256" key="3">
    <source>
        <dbReference type="ARBA" id="ARBA00022741"/>
    </source>
</evidence>
<dbReference type="GO" id="GO:0043138">
    <property type="term" value="F:3'-5' DNA helicase activity"/>
    <property type="evidence" value="ECO:0007669"/>
    <property type="project" value="UniProtKB-EC"/>
</dbReference>
<dbReference type="GO" id="GO:0005524">
    <property type="term" value="F:ATP binding"/>
    <property type="evidence" value="ECO:0007669"/>
    <property type="project" value="UniProtKB-KW"/>
</dbReference>
<dbReference type="PROSITE" id="PS51192">
    <property type="entry name" value="HELICASE_ATP_BIND_1"/>
    <property type="match status" value="1"/>
</dbReference>
<dbReference type="GO" id="GO:0006310">
    <property type="term" value="P:DNA recombination"/>
    <property type="evidence" value="ECO:0007669"/>
    <property type="project" value="InterPro"/>
</dbReference>
<dbReference type="GO" id="GO:0043590">
    <property type="term" value="C:bacterial nucleoid"/>
    <property type="evidence" value="ECO:0007669"/>
    <property type="project" value="TreeGrafter"/>
</dbReference>
<dbReference type="Pfam" id="PF00270">
    <property type="entry name" value="DEAD"/>
    <property type="match status" value="1"/>
</dbReference>
<dbReference type="GO" id="GO:0030894">
    <property type="term" value="C:replisome"/>
    <property type="evidence" value="ECO:0007669"/>
    <property type="project" value="TreeGrafter"/>
</dbReference>
<dbReference type="STRING" id="420404.SAMN05421793_1584"/>
<accession>A0A1H6M8B2</accession>
<comment type="catalytic activity">
    <reaction evidence="9">
        <text>Couples ATP hydrolysis with the unwinding of duplex DNA by translocating in the 3'-5' direction.</text>
        <dbReference type="EC" id="5.6.2.4"/>
    </reaction>
</comment>
<dbReference type="InterPro" id="IPR014001">
    <property type="entry name" value="Helicase_ATP-bd"/>
</dbReference>
<comment type="similarity">
    <text evidence="1">Belongs to the helicase family. RecQ subfamily.</text>
</comment>
<evidence type="ECO:0000313" key="15">
    <source>
        <dbReference type="EMBL" id="SEH94266.1"/>
    </source>
</evidence>
<dbReference type="CDD" id="cd17920">
    <property type="entry name" value="DEXHc_RecQ"/>
    <property type="match status" value="1"/>
</dbReference>
<dbReference type="Pfam" id="PF00271">
    <property type="entry name" value="Helicase_C"/>
    <property type="match status" value="1"/>
</dbReference>
<reference evidence="16" key="1">
    <citation type="submission" date="2016-10" db="EMBL/GenBank/DDBJ databases">
        <authorList>
            <person name="Varghese N."/>
            <person name="Submissions S."/>
        </authorList>
    </citation>
    <scope>NUCLEOTIDE SEQUENCE [LARGE SCALE GENOMIC DNA]</scope>
    <source>
        <strain evidence="16">DSM 19326</strain>
    </source>
</reference>
<dbReference type="PANTHER" id="PTHR13710">
    <property type="entry name" value="DNA HELICASE RECQ FAMILY MEMBER"/>
    <property type="match status" value="1"/>
</dbReference>
<dbReference type="InterPro" id="IPR011545">
    <property type="entry name" value="DEAD/DEAH_box_helicase_dom"/>
</dbReference>
<dbReference type="GO" id="GO:0006281">
    <property type="term" value="P:DNA repair"/>
    <property type="evidence" value="ECO:0007669"/>
    <property type="project" value="TreeGrafter"/>
</dbReference>
<sequence>MLSPINSNEKLIIDTLKNFWGYNDFRSSQKEIILSIISGKDTLALLPTGGGKSLCYQLPALVLEGVCLVISPLLALMKDQILMLQSLGIEGELLSSELDEFEEELVYNKCKDGLIQILYVSPERLQNPLFLKNIQDIQISFIAVDEAHCISEWGSDFRPSYQNIKQFRQEFKKVPCLALTATATNKVVNEISDKLGLHETKIFRQSFRRDNLNVIVENISDKYNRILQFLNQNPASGIIYSRTRKEAEALTDFLKNNNFPNVDFYHAGLPATEKERLQKKWISGRFHVLVSTNAFGMGIDKDNVKFVIHLSPSSTIENYYQEIGRAGRNGDEAIALLLWNNQELAHIDDIFRNQIPSKTEYQKILTYLYSIFQIGDNDLPEKTFSLEIQKLNNLTKLSKAKIRNILSFLHNQELIYHKSSASASTIQSFVKPEELEQLSPSDAYFLELLFRNLPGLAIQKVYFSDAAFCSKNNFDIQTFKVKLKQMQKAGYLEYLDGGQQAIKFLKPRNDRHLFGEYWRLFHHIQQNKLRKWEENKFYVRDTDFCKMKLILSYFGEADAENCGKCSVCRKRTASKRNLSSEIILQLEKKPMTLDEMCAALHFYQRETVSETIIFLLDIGKVKMFNYKTYMLNQ</sequence>
<keyword evidence="6" id="KW-0067">ATP-binding</keyword>
<dbReference type="SUPFAM" id="SSF52540">
    <property type="entry name" value="P-loop containing nucleoside triphosphate hydrolases"/>
    <property type="match status" value="1"/>
</dbReference>
<keyword evidence="7" id="KW-0238">DNA-binding</keyword>
<evidence type="ECO:0000259" key="14">
    <source>
        <dbReference type="PROSITE" id="PS51194"/>
    </source>
</evidence>
<dbReference type="Gene3D" id="3.40.50.300">
    <property type="entry name" value="P-loop containing nucleotide triphosphate hydrolases"/>
    <property type="match status" value="2"/>
</dbReference>
<evidence type="ECO:0000256" key="10">
    <source>
        <dbReference type="ARBA" id="ARBA00034808"/>
    </source>
</evidence>
<dbReference type="SMART" id="SM00490">
    <property type="entry name" value="HELICc"/>
    <property type="match status" value="1"/>
</dbReference>
<keyword evidence="4" id="KW-0378">Hydrolase</keyword>
<dbReference type="GO" id="GO:0003677">
    <property type="term" value="F:DNA binding"/>
    <property type="evidence" value="ECO:0007669"/>
    <property type="project" value="UniProtKB-KW"/>
</dbReference>
<evidence type="ECO:0000256" key="6">
    <source>
        <dbReference type="ARBA" id="ARBA00022840"/>
    </source>
</evidence>
<evidence type="ECO:0000256" key="9">
    <source>
        <dbReference type="ARBA" id="ARBA00034617"/>
    </source>
</evidence>
<dbReference type="GO" id="GO:0046872">
    <property type="term" value="F:metal ion binding"/>
    <property type="evidence" value="ECO:0007669"/>
    <property type="project" value="UniProtKB-KW"/>
</dbReference>
<evidence type="ECO:0000313" key="16">
    <source>
        <dbReference type="Proteomes" id="UP000198555"/>
    </source>
</evidence>
<dbReference type="RefSeq" id="WP_089771002.1">
    <property type="nucleotide sequence ID" value="NZ_FNWX01000058.1"/>
</dbReference>
<evidence type="ECO:0000256" key="5">
    <source>
        <dbReference type="ARBA" id="ARBA00022806"/>
    </source>
</evidence>
<dbReference type="FunFam" id="3.40.50.300:FF:000296">
    <property type="entry name" value="ATP-dependent DNA helicase RecQ"/>
    <property type="match status" value="1"/>
</dbReference>
<dbReference type="InterPro" id="IPR036388">
    <property type="entry name" value="WH-like_DNA-bd_sf"/>
</dbReference>
<keyword evidence="5 15" id="KW-0347">Helicase</keyword>
<dbReference type="EC" id="5.6.2.4" evidence="10"/>
<keyword evidence="3" id="KW-0547">Nucleotide-binding</keyword>
<dbReference type="GO" id="GO:0016787">
    <property type="term" value="F:hydrolase activity"/>
    <property type="evidence" value="ECO:0007669"/>
    <property type="project" value="UniProtKB-KW"/>
</dbReference>
<dbReference type="GO" id="GO:0005737">
    <property type="term" value="C:cytoplasm"/>
    <property type="evidence" value="ECO:0007669"/>
    <property type="project" value="TreeGrafter"/>
</dbReference>
<protein>
    <recommendedName>
        <fullName evidence="11">ATP-dependent DNA helicase RecQ</fullName>
        <ecNumber evidence="10">5.6.2.4</ecNumber>
    </recommendedName>
    <alternativeName>
        <fullName evidence="12">DNA 3'-5' helicase RecQ</fullName>
    </alternativeName>
</protein>
<keyword evidence="8" id="KW-0413">Isomerase</keyword>
<dbReference type="EMBL" id="FNWX01000058">
    <property type="protein sequence ID" value="SEH94266.1"/>
    <property type="molecule type" value="Genomic_DNA"/>
</dbReference>
<dbReference type="PANTHER" id="PTHR13710:SF105">
    <property type="entry name" value="ATP-DEPENDENT DNA HELICASE Q1"/>
    <property type="match status" value="1"/>
</dbReference>
<evidence type="ECO:0000256" key="11">
    <source>
        <dbReference type="ARBA" id="ARBA00044535"/>
    </source>
</evidence>
<dbReference type="NCBIfam" id="TIGR00614">
    <property type="entry name" value="recQ_fam"/>
    <property type="match status" value="1"/>
</dbReference>
<dbReference type="Pfam" id="PF16124">
    <property type="entry name" value="RecQ_Zn_bind"/>
    <property type="match status" value="1"/>
</dbReference>
<feature type="domain" description="Helicase ATP-binding" evidence="13">
    <location>
        <begin position="33"/>
        <end position="201"/>
    </location>
</feature>
<feature type="domain" description="Helicase C-terminal" evidence="14">
    <location>
        <begin position="225"/>
        <end position="372"/>
    </location>
</feature>
<evidence type="ECO:0000256" key="12">
    <source>
        <dbReference type="ARBA" id="ARBA00044550"/>
    </source>
</evidence>
<dbReference type="InterPro" id="IPR032284">
    <property type="entry name" value="RecQ_Zn-bd"/>
</dbReference>
<evidence type="ECO:0000256" key="7">
    <source>
        <dbReference type="ARBA" id="ARBA00023125"/>
    </source>
</evidence>
<dbReference type="InterPro" id="IPR001650">
    <property type="entry name" value="Helicase_C-like"/>
</dbReference>
<evidence type="ECO:0000259" key="13">
    <source>
        <dbReference type="PROSITE" id="PS51192"/>
    </source>
</evidence>
<gene>
    <name evidence="15" type="ORF">SAMN05421793_1584</name>
</gene>
<name>A0A1H6M8B2_9FLAO</name>
<dbReference type="InterPro" id="IPR027417">
    <property type="entry name" value="P-loop_NTPase"/>
</dbReference>
<dbReference type="GO" id="GO:0009378">
    <property type="term" value="F:four-way junction helicase activity"/>
    <property type="evidence" value="ECO:0007669"/>
    <property type="project" value="TreeGrafter"/>
</dbReference>
<proteinExistence type="inferred from homology"/>
<keyword evidence="2" id="KW-0479">Metal-binding</keyword>
<dbReference type="SMART" id="SM00487">
    <property type="entry name" value="DEXDc"/>
    <property type="match status" value="1"/>
</dbReference>
<dbReference type="AlphaFoldDB" id="A0A1H6M8B2"/>
<dbReference type="InterPro" id="IPR004589">
    <property type="entry name" value="DNA_helicase_ATP-dep_RecQ"/>
</dbReference>
<evidence type="ECO:0000256" key="8">
    <source>
        <dbReference type="ARBA" id="ARBA00023235"/>
    </source>
</evidence>